<feature type="region of interest" description="Disordered" evidence="2">
    <location>
        <begin position="625"/>
        <end position="667"/>
    </location>
</feature>
<evidence type="ECO:0000313" key="4">
    <source>
        <dbReference type="EMBL" id="KAF5386338.1"/>
    </source>
</evidence>
<feature type="region of interest" description="Disordered" evidence="2">
    <location>
        <begin position="860"/>
        <end position="885"/>
    </location>
</feature>
<feature type="region of interest" description="Disordered" evidence="2">
    <location>
        <begin position="1"/>
        <end position="134"/>
    </location>
</feature>
<gene>
    <name evidence="4" type="ORF">D9757_006705</name>
</gene>
<dbReference type="Proteomes" id="UP000518752">
    <property type="component" value="Unassembled WGS sequence"/>
</dbReference>
<organism evidence="4 5">
    <name type="scientific">Collybiopsis confluens</name>
    <dbReference type="NCBI Taxonomy" id="2823264"/>
    <lineage>
        <taxon>Eukaryota</taxon>
        <taxon>Fungi</taxon>
        <taxon>Dikarya</taxon>
        <taxon>Basidiomycota</taxon>
        <taxon>Agaricomycotina</taxon>
        <taxon>Agaricomycetes</taxon>
        <taxon>Agaricomycetidae</taxon>
        <taxon>Agaricales</taxon>
        <taxon>Marasmiineae</taxon>
        <taxon>Omphalotaceae</taxon>
        <taxon>Collybiopsis</taxon>
    </lineage>
</organism>
<feature type="region of interest" description="Disordered" evidence="2">
    <location>
        <begin position="745"/>
        <end position="772"/>
    </location>
</feature>
<dbReference type="PANTHER" id="PTHR22100:SF13">
    <property type="entry name" value="WINGS APART-LIKE PROTEIN HOMOLOG"/>
    <property type="match status" value="1"/>
</dbReference>
<proteinExistence type="inferred from homology"/>
<feature type="region of interest" description="Disordered" evidence="2">
    <location>
        <begin position="175"/>
        <end position="213"/>
    </location>
</feature>
<dbReference type="InterPro" id="IPR022771">
    <property type="entry name" value="WAPL_C"/>
</dbReference>
<protein>
    <recommendedName>
        <fullName evidence="3">Wings apart-like protein C-terminal domain-containing protein</fullName>
    </recommendedName>
</protein>
<sequence length="905" mass="98867">MSTSRTYGRRGTKRKLNLELSEPQKKPRTDSRLDSSPPKLARDLSQNFEHALSASAPSSPSKLAKRMLGRSKTESSLDSPQGSSKSLLDRTSSLPSVMSRLPSPPRPAPFSPVSAAVSDPSSSPQRPALANNRTYAGKTRSFLVTLSTDQSLPPELQDDLNSRESYAVLRSRWGVDNSEDDPYPEVHSPVKSDVSTPNGTPSKRKAKGRLKEEASAADLIHPLKSITEIRNKGQNRRFLDEVGYLLEGMNKNETPALKKASGLEIVTRLCESDFARQAKAADFLQSTWDAFIAAGAGKGDDKVLDTLLVAFIALVSRDLPSLTDIAHRGQLSSSSSSESLVVSILFSLLAPLSPETDPLLIITQRSIPDGQLKKLGIAKTDRAVLRTLHSTMLSKTRILRSKTSLSNALLLCHSLAALPLNLLSCNSISFLLRSLRTQLRCATELVSNLENERIASARRGDVKPNDNATPAYSGLLVDSQAIPFGLIHDLLVLLDGYLLGQWAPSRHSELDNNNRLLDDARDEWLAEGLVAVGIAAELANVENLPRTGKRKNGPSPSDRCTDIVFRVLVSLTHSDPSWGQALMQNDRAMMFIVRSIVRADDWRCGILARTQESVSMLPEEKRLLGRKKKKKREASPRDETDSEVESDYVSSGEEERGEHPVPAKSEGGLSVSATQALDWLCLALGLLTNLVQVVDESKTILRETTFDPDCIRQKLPCIRTCSCVRPVSILDILVLTYGHQLPSLSGHHHHHRNTVKSEPADPSLHPPPGVVDPHEAEADASFLLGHLSVLFGLLMINSPDNQQIILHALPLLGNPNAEDRKPSYLSASERKKLKIAQLVDSASELGIFYAVVSRRGRVMDTTDTRSSDPLREQDRDGAGGRVESDAARGANVAKGVISFLRELGI</sequence>
<feature type="compositionally biased region" description="Polar residues" evidence="2">
    <location>
        <begin position="74"/>
        <end position="96"/>
    </location>
</feature>
<reference evidence="4 5" key="1">
    <citation type="journal article" date="2020" name="ISME J.">
        <title>Uncovering the hidden diversity of litter-decomposition mechanisms in mushroom-forming fungi.</title>
        <authorList>
            <person name="Floudas D."/>
            <person name="Bentzer J."/>
            <person name="Ahren D."/>
            <person name="Johansson T."/>
            <person name="Persson P."/>
            <person name="Tunlid A."/>
        </authorList>
    </citation>
    <scope>NUCLEOTIDE SEQUENCE [LARGE SCALE GENOMIC DNA]</scope>
    <source>
        <strain evidence="4 5">CBS 406.79</strain>
    </source>
</reference>
<feature type="compositionally biased region" description="Basic and acidic residues" evidence="2">
    <location>
        <begin position="22"/>
        <end position="33"/>
    </location>
</feature>
<dbReference type="AlphaFoldDB" id="A0A8H5HMZ6"/>
<feature type="domain" description="Wings apart-like protein C-terminal" evidence="3">
    <location>
        <begin position="223"/>
        <end position="436"/>
    </location>
</feature>
<dbReference type="Pfam" id="PF07814">
    <property type="entry name" value="WAPL"/>
    <property type="match status" value="1"/>
</dbReference>
<feature type="compositionally biased region" description="Low complexity" evidence="2">
    <location>
        <begin position="111"/>
        <end position="124"/>
    </location>
</feature>
<keyword evidence="5" id="KW-1185">Reference proteome</keyword>
<dbReference type="InterPro" id="IPR039874">
    <property type="entry name" value="WAPL"/>
</dbReference>
<dbReference type="Gene3D" id="1.25.10.10">
    <property type="entry name" value="Leucine-rich Repeat Variant"/>
    <property type="match status" value="2"/>
</dbReference>
<evidence type="ECO:0000259" key="3">
    <source>
        <dbReference type="Pfam" id="PF07814"/>
    </source>
</evidence>
<evidence type="ECO:0000313" key="5">
    <source>
        <dbReference type="Proteomes" id="UP000518752"/>
    </source>
</evidence>
<dbReference type="InterPro" id="IPR011989">
    <property type="entry name" value="ARM-like"/>
</dbReference>
<name>A0A8H5HMZ6_9AGAR</name>
<feature type="compositionally biased region" description="Low complexity" evidence="2">
    <location>
        <begin position="51"/>
        <end position="62"/>
    </location>
</feature>
<evidence type="ECO:0000256" key="1">
    <source>
        <dbReference type="ARBA" id="ARBA00006854"/>
    </source>
</evidence>
<dbReference type="EMBL" id="JAACJN010000036">
    <property type="protein sequence ID" value="KAF5386338.1"/>
    <property type="molecule type" value="Genomic_DNA"/>
</dbReference>
<accession>A0A8H5HMZ6</accession>
<dbReference type="OrthoDB" id="78088at2759"/>
<comment type="similarity">
    <text evidence="1">Belongs to the WAPL family.</text>
</comment>
<comment type="caution">
    <text evidence="4">The sequence shown here is derived from an EMBL/GenBank/DDBJ whole genome shotgun (WGS) entry which is preliminary data.</text>
</comment>
<evidence type="ECO:0000256" key="2">
    <source>
        <dbReference type="SAM" id="MobiDB-lite"/>
    </source>
</evidence>
<dbReference type="PANTHER" id="PTHR22100">
    <property type="entry name" value="WINGS APART-LIKE PROTEIN HOMOLOG"/>
    <property type="match status" value="1"/>
</dbReference>